<evidence type="ECO:0000256" key="1">
    <source>
        <dbReference type="SAM" id="MobiDB-lite"/>
    </source>
</evidence>
<name>A0A0E3ZBN4_9BACT</name>
<dbReference type="EMBL" id="CP009621">
    <property type="protein sequence ID" value="AKD02109.1"/>
    <property type="molecule type" value="Genomic_DNA"/>
</dbReference>
<accession>A0A0E3ZBN4</accession>
<feature type="region of interest" description="Disordered" evidence="1">
    <location>
        <begin position="91"/>
        <end position="131"/>
    </location>
</feature>
<evidence type="ECO:0000313" key="2">
    <source>
        <dbReference type="EMBL" id="AKD02109.1"/>
    </source>
</evidence>
<dbReference type="KEGG" id="pko:PKOR_01835"/>
<gene>
    <name evidence="2" type="ORF">PKOR_01835</name>
</gene>
<dbReference type="Proteomes" id="UP000033109">
    <property type="component" value="Chromosome"/>
</dbReference>
<protein>
    <submittedName>
        <fullName evidence="2">Uncharacterized protein</fullName>
    </submittedName>
</protein>
<dbReference type="AlphaFoldDB" id="A0A0E3ZBN4"/>
<reference evidence="2 3" key="1">
    <citation type="journal article" date="2015" name="Sci. Rep.">
        <title>Unraveling adaptation of Pontibacter korlensis to radiation and infertility in desert through complete genome and comparative transcriptomic analysis.</title>
        <authorList>
            <person name="Dai J."/>
            <person name="Dai W."/>
            <person name="Qiu C."/>
            <person name="Yang Z."/>
            <person name="Zhang Y."/>
            <person name="Zhou M."/>
            <person name="Zhang L."/>
            <person name="Fang C."/>
            <person name="Gao Q."/>
            <person name="Yang Q."/>
            <person name="Li X."/>
            <person name="Wang Z."/>
            <person name="Wang Z."/>
            <person name="Jia Z."/>
            <person name="Chen X."/>
        </authorList>
    </citation>
    <scope>NUCLEOTIDE SEQUENCE [LARGE SCALE GENOMIC DNA]</scope>
    <source>
        <strain evidence="2 3">X14-1T</strain>
    </source>
</reference>
<dbReference type="RefSeq" id="WP_046308818.1">
    <property type="nucleotide sequence ID" value="NZ_CBCSCY010000032.1"/>
</dbReference>
<organism evidence="2 3">
    <name type="scientific">Pontibacter korlensis</name>
    <dbReference type="NCBI Taxonomy" id="400092"/>
    <lineage>
        <taxon>Bacteria</taxon>
        <taxon>Pseudomonadati</taxon>
        <taxon>Bacteroidota</taxon>
        <taxon>Cytophagia</taxon>
        <taxon>Cytophagales</taxon>
        <taxon>Hymenobacteraceae</taxon>
        <taxon>Pontibacter</taxon>
    </lineage>
</organism>
<keyword evidence="3" id="KW-1185">Reference proteome</keyword>
<evidence type="ECO:0000313" key="3">
    <source>
        <dbReference type="Proteomes" id="UP000033109"/>
    </source>
</evidence>
<sequence>MRLADQEALRYSTNYKAKSPRLIPGVGGKISSAKPLRAEAIASQEEHEERGRLAVRRLTRRRAKRGLWVLFWAFLPEAFYNIKNKIETAVRSTAASRPKGKAMVERSAASRPWCAEGSVSEETDEPRCTCQ</sequence>
<dbReference type="HOGENOM" id="CLU_1925635_0_0_10"/>
<proteinExistence type="predicted"/>
<dbReference type="PATRIC" id="fig|400092.3.peg.413"/>